<feature type="region of interest" description="Disordered" evidence="1">
    <location>
        <begin position="36"/>
        <end position="55"/>
    </location>
</feature>
<feature type="compositionally biased region" description="Polar residues" evidence="1">
    <location>
        <begin position="36"/>
        <end position="54"/>
    </location>
</feature>
<comment type="caution">
    <text evidence="2">The sequence shown here is derived from an EMBL/GenBank/DDBJ whole genome shotgun (WGS) entry which is preliminary data.</text>
</comment>
<dbReference type="Proteomes" id="UP000276834">
    <property type="component" value="Unassembled WGS sequence"/>
</dbReference>
<dbReference type="AlphaFoldDB" id="A0A3L8SYR4"/>
<dbReference type="EMBL" id="QUSF01000003">
    <property type="protein sequence ID" value="RLW11484.1"/>
    <property type="molecule type" value="Genomic_DNA"/>
</dbReference>
<accession>A0A3L8SYR4</accession>
<organism evidence="2 3">
    <name type="scientific">Chloebia gouldiae</name>
    <name type="common">Gouldian finch</name>
    <name type="synonym">Erythrura gouldiae</name>
    <dbReference type="NCBI Taxonomy" id="44316"/>
    <lineage>
        <taxon>Eukaryota</taxon>
        <taxon>Metazoa</taxon>
        <taxon>Chordata</taxon>
        <taxon>Craniata</taxon>
        <taxon>Vertebrata</taxon>
        <taxon>Euteleostomi</taxon>
        <taxon>Archelosauria</taxon>
        <taxon>Archosauria</taxon>
        <taxon>Dinosauria</taxon>
        <taxon>Saurischia</taxon>
        <taxon>Theropoda</taxon>
        <taxon>Coelurosauria</taxon>
        <taxon>Aves</taxon>
        <taxon>Neognathae</taxon>
        <taxon>Neoaves</taxon>
        <taxon>Telluraves</taxon>
        <taxon>Australaves</taxon>
        <taxon>Passeriformes</taxon>
        <taxon>Passeroidea</taxon>
        <taxon>Passeridae</taxon>
        <taxon>Chloebia</taxon>
    </lineage>
</organism>
<evidence type="ECO:0000256" key="1">
    <source>
        <dbReference type="SAM" id="MobiDB-lite"/>
    </source>
</evidence>
<evidence type="ECO:0000313" key="2">
    <source>
        <dbReference type="EMBL" id="RLW11484.1"/>
    </source>
</evidence>
<keyword evidence="3" id="KW-1185">Reference proteome</keyword>
<evidence type="ECO:0000313" key="3">
    <source>
        <dbReference type="Proteomes" id="UP000276834"/>
    </source>
</evidence>
<protein>
    <submittedName>
        <fullName evidence="2">Uncharacterized protein</fullName>
    </submittedName>
</protein>
<gene>
    <name evidence="2" type="ORF">DV515_00001290</name>
</gene>
<proteinExistence type="predicted"/>
<reference evidence="2 3" key="1">
    <citation type="journal article" date="2018" name="Proc. R. Soc. B">
        <title>A non-coding region near Follistatin controls head colour polymorphism in the Gouldian finch.</title>
        <authorList>
            <person name="Toomey M.B."/>
            <person name="Marques C.I."/>
            <person name="Andrade P."/>
            <person name="Araujo P.M."/>
            <person name="Sabatino S."/>
            <person name="Gazda M.A."/>
            <person name="Afonso S."/>
            <person name="Lopes R.J."/>
            <person name="Corbo J.C."/>
            <person name="Carneiro M."/>
        </authorList>
    </citation>
    <scope>NUCLEOTIDE SEQUENCE [LARGE SCALE GENOMIC DNA]</scope>
    <source>
        <strain evidence="2">Red01</strain>
        <tissue evidence="2">Muscle</tissue>
    </source>
</reference>
<name>A0A3L8SYR4_CHLGU</name>
<sequence length="101" mass="10824">MVGKVPMISQLTVPPHARAALCWSYACCRIGHVSFSQAGNSSTGAKNPPSSDSLTARHRIKGEATSCIRVASGFSFNRVSHDAFNYNEIALLHQGESDCSK</sequence>